<dbReference type="OrthoDB" id="421038at2759"/>
<dbReference type="FunFam" id="1.20.58.1040:FF:000005">
    <property type="entry name" value="1,3-beta-glucanosyltransferase"/>
    <property type="match status" value="1"/>
</dbReference>
<keyword evidence="7" id="KW-1015">Disulfide bond</keyword>
<dbReference type="PANTHER" id="PTHR31468:SF2">
    <property type="entry name" value="1,3-BETA-GLUCANOSYLTRANSFERASE GAS1"/>
    <property type="match status" value="1"/>
</dbReference>
<comment type="similarity">
    <text evidence="2 11">Belongs to the glycosyl hydrolase 72 family.</text>
</comment>
<gene>
    <name evidence="13" type="ORF">NA57DRAFT_67109</name>
</gene>
<dbReference type="Pfam" id="PF07983">
    <property type="entry name" value="X8"/>
    <property type="match status" value="1"/>
</dbReference>
<evidence type="ECO:0000256" key="8">
    <source>
        <dbReference type="ARBA" id="ARBA00023180"/>
    </source>
</evidence>
<sequence>MRFLTPAIAALSLFTSAVFAAVPTLEIKGSKWFYSNNGTQFYIRGVAYQQDVGTNGTTSGSSDDNEFTDPLADEAGCKRDLPYLVQLRTNTLRVYAVDPTKNHDACMSMFADAGIYLIIDLSQPGESINRNTPSWTDDLYTRYTSVVDTFVKYPNTMGFFGGNEVSNSKNNTNASAFVKAAIRDMKSYVKAKKYRSIYFGYATNDDADIRVNLADYFDCGDAADSIDFWGYNIYSWCGDSSYQASGYADRTKEFSTYNVPFFFAEYGCNTIQPRKFTEVGALFGPQMSPFWSGGIVYMYFQEANDFANASPGLVTVSGNSVSTLVDFSYLSKEIATATPSGVNSNSYNPTVTAPQSCPEVGATWLAEATPLPPSPNEQLCQCMVKALSCVVSDSTSSDDYSDLFGTVCGLGADNCAGIQANATTGKYGAYSMCNPKEQLSFAFNQYYQSQDQANTACDFDGKASTQDSQTASGGCQSLINQAGSGGTGTVTSAPTGAGGSAAASSSGAAGVTTVPDFRWGAVQIGAYLMVAGVAGAAMILL</sequence>
<protein>
    <recommendedName>
        <fullName evidence="11">1,3-beta-glucanosyltransferase</fullName>
        <ecNumber evidence="11">2.4.1.-</ecNumber>
    </recommendedName>
</protein>
<accession>A0A9P4M6H3</accession>
<dbReference type="EMBL" id="ML978129">
    <property type="protein sequence ID" value="KAF2096327.1"/>
    <property type="molecule type" value="Genomic_DNA"/>
</dbReference>
<evidence type="ECO:0000256" key="4">
    <source>
        <dbReference type="ARBA" id="ARBA00022622"/>
    </source>
</evidence>
<evidence type="ECO:0000256" key="2">
    <source>
        <dbReference type="ARBA" id="ARBA00007528"/>
    </source>
</evidence>
<dbReference type="GO" id="GO:0005886">
    <property type="term" value="C:plasma membrane"/>
    <property type="evidence" value="ECO:0007669"/>
    <property type="project" value="UniProtKB-SubCell"/>
</dbReference>
<evidence type="ECO:0000256" key="6">
    <source>
        <dbReference type="ARBA" id="ARBA00023136"/>
    </source>
</evidence>
<feature type="chain" id="PRO_5040547561" description="1,3-beta-glucanosyltransferase" evidence="11">
    <location>
        <begin position="21"/>
        <end position="541"/>
    </location>
</feature>
<dbReference type="Pfam" id="PF03198">
    <property type="entry name" value="Glyco_hydro_72"/>
    <property type="match status" value="1"/>
</dbReference>
<dbReference type="GO" id="GO:0071970">
    <property type="term" value="P:fungal-type cell wall (1-&gt;3)-beta-D-glucan biosynthetic process"/>
    <property type="evidence" value="ECO:0007669"/>
    <property type="project" value="TreeGrafter"/>
</dbReference>
<keyword evidence="6 11" id="KW-0472">Membrane</keyword>
<name>A0A9P4M6H3_9PEZI</name>
<keyword evidence="8" id="KW-0325">Glycoprotein</keyword>
<dbReference type="GO" id="GO:0009277">
    <property type="term" value="C:fungal-type cell wall"/>
    <property type="evidence" value="ECO:0007669"/>
    <property type="project" value="UniProtKB-ARBA"/>
</dbReference>
<keyword evidence="5 11" id="KW-0732">Signal</keyword>
<proteinExistence type="inferred from homology"/>
<dbReference type="GO" id="GO:0031505">
    <property type="term" value="P:fungal-type cell wall organization"/>
    <property type="evidence" value="ECO:0007669"/>
    <property type="project" value="TreeGrafter"/>
</dbReference>
<dbReference type="Proteomes" id="UP000799772">
    <property type="component" value="Unassembled WGS sequence"/>
</dbReference>
<comment type="function">
    <text evidence="10">Splits internally a 1,3-beta-glucan molecule and transfers the newly generated reducing end (the donor) to the non-reducing end of another 1,3-beta-glucan molecule (the acceptor) forming a 1,3-beta linkage, resulting in the elongation of 1,3-beta-glucan chains in the cell wall. Involved in cell wall morphogenesis.</text>
</comment>
<dbReference type="SUPFAM" id="SSF51445">
    <property type="entry name" value="(Trans)glycosidases"/>
    <property type="match status" value="1"/>
</dbReference>
<evidence type="ECO:0000256" key="10">
    <source>
        <dbReference type="ARBA" id="ARBA00025026"/>
    </source>
</evidence>
<keyword evidence="9 11" id="KW-0449">Lipoprotein</keyword>
<evidence type="ECO:0000256" key="3">
    <source>
        <dbReference type="ARBA" id="ARBA00022475"/>
    </source>
</evidence>
<evidence type="ECO:0000313" key="14">
    <source>
        <dbReference type="Proteomes" id="UP000799772"/>
    </source>
</evidence>
<dbReference type="InterPro" id="IPR004886">
    <property type="entry name" value="Glucanosyltransferase"/>
</dbReference>
<evidence type="ECO:0000256" key="9">
    <source>
        <dbReference type="ARBA" id="ARBA00023288"/>
    </source>
</evidence>
<comment type="caution">
    <text evidence="13">The sequence shown here is derived from an EMBL/GenBank/DDBJ whole genome shotgun (WGS) entry which is preliminary data.</text>
</comment>
<dbReference type="GO" id="GO:0042124">
    <property type="term" value="F:1,3-beta-glucanosyltransferase activity"/>
    <property type="evidence" value="ECO:0007669"/>
    <property type="project" value="TreeGrafter"/>
</dbReference>
<dbReference type="GO" id="GO:0031982">
    <property type="term" value="C:vesicle"/>
    <property type="evidence" value="ECO:0007669"/>
    <property type="project" value="UniProtKB-ARBA"/>
</dbReference>
<evidence type="ECO:0000256" key="11">
    <source>
        <dbReference type="RuleBase" id="RU361209"/>
    </source>
</evidence>
<feature type="domain" description="X8" evidence="12">
    <location>
        <begin position="387"/>
        <end position="477"/>
    </location>
</feature>
<dbReference type="SMART" id="SM00768">
    <property type="entry name" value="X8"/>
    <property type="match status" value="1"/>
</dbReference>
<dbReference type="GO" id="GO:0098552">
    <property type="term" value="C:side of membrane"/>
    <property type="evidence" value="ECO:0007669"/>
    <property type="project" value="UniProtKB-KW"/>
</dbReference>
<dbReference type="AlphaFoldDB" id="A0A9P4M6H3"/>
<comment type="subcellular location">
    <subcellularLocation>
        <location evidence="1 11">Cell membrane</location>
        <topology evidence="1 11">Lipid-anchor</topology>
        <topology evidence="1 11">GPI-anchor</topology>
    </subcellularLocation>
</comment>
<dbReference type="Gene3D" id="1.20.58.1040">
    <property type="match status" value="1"/>
</dbReference>
<evidence type="ECO:0000256" key="5">
    <source>
        <dbReference type="ARBA" id="ARBA00022729"/>
    </source>
</evidence>
<dbReference type="EC" id="2.4.1.-" evidence="11"/>
<reference evidence="13" key="1">
    <citation type="journal article" date="2020" name="Stud. Mycol.">
        <title>101 Dothideomycetes genomes: a test case for predicting lifestyles and emergence of pathogens.</title>
        <authorList>
            <person name="Haridas S."/>
            <person name="Albert R."/>
            <person name="Binder M."/>
            <person name="Bloem J."/>
            <person name="Labutti K."/>
            <person name="Salamov A."/>
            <person name="Andreopoulos B."/>
            <person name="Baker S."/>
            <person name="Barry K."/>
            <person name="Bills G."/>
            <person name="Bluhm B."/>
            <person name="Cannon C."/>
            <person name="Castanera R."/>
            <person name="Culley D."/>
            <person name="Daum C."/>
            <person name="Ezra D."/>
            <person name="Gonzalez J."/>
            <person name="Henrissat B."/>
            <person name="Kuo A."/>
            <person name="Liang C."/>
            <person name="Lipzen A."/>
            <person name="Lutzoni F."/>
            <person name="Magnuson J."/>
            <person name="Mondo S."/>
            <person name="Nolan M."/>
            <person name="Ohm R."/>
            <person name="Pangilinan J."/>
            <person name="Park H.-J."/>
            <person name="Ramirez L."/>
            <person name="Alfaro M."/>
            <person name="Sun H."/>
            <person name="Tritt A."/>
            <person name="Yoshinaga Y."/>
            <person name="Zwiers L.-H."/>
            <person name="Turgeon B."/>
            <person name="Goodwin S."/>
            <person name="Spatafora J."/>
            <person name="Crous P."/>
            <person name="Grigoriev I."/>
        </authorList>
    </citation>
    <scope>NUCLEOTIDE SEQUENCE</scope>
    <source>
        <strain evidence="13">CBS 133067</strain>
    </source>
</reference>
<keyword evidence="4 11" id="KW-0336">GPI-anchor</keyword>
<keyword evidence="11" id="KW-0808">Transferase</keyword>
<dbReference type="Gene3D" id="3.20.20.80">
    <property type="entry name" value="Glycosidases"/>
    <property type="match status" value="1"/>
</dbReference>
<keyword evidence="14" id="KW-1185">Reference proteome</keyword>
<keyword evidence="3" id="KW-1003">Cell membrane</keyword>
<feature type="signal peptide" evidence="11">
    <location>
        <begin position="1"/>
        <end position="20"/>
    </location>
</feature>
<dbReference type="InterPro" id="IPR012946">
    <property type="entry name" value="X8"/>
</dbReference>
<evidence type="ECO:0000259" key="12">
    <source>
        <dbReference type="SMART" id="SM00768"/>
    </source>
</evidence>
<dbReference type="PANTHER" id="PTHR31468">
    <property type="entry name" value="1,3-BETA-GLUCANOSYLTRANSFERASE GAS1"/>
    <property type="match status" value="1"/>
</dbReference>
<organism evidence="13 14">
    <name type="scientific">Rhizodiscina lignyota</name>
    <dbReference type="NCBI Taxonomy" id="1504668"/>
    <lineage>
        <taxon>Eukaryota</taxon>
        <taxon>Fungi</taxon>
        <taxon>Dikarya</taxon>
        <taxon>Ascomycota</taxon>
        <taxon>Pezizomycotina</taxon>
        <taxon>Dothideomycetes</taxon>
        <taxon>Pleosporomycetidae</taxon>
        <taxon>Aulographales</taxon>
        <taxon>Rhizodiscinaceae</taxon>
        <taxon>Rhizodiscina</taxon>
    </lineage>
</organism>
<evidence type="ECO:0000313" key="13">
    <source>
        <dbReference type="EMBL" id="KAF2096327.1"/>
    </source>
</evidence>
<dbReference type="InterPro" id="IPR017853">
    <property type="entry name" value="GH"/>
</dbReference>
<evidence type="ECO:0000256" key="1">
    <source>
        <dbReference type="ARBA" id="ARBA00004609"/>
    </source>
</evidence>
<dbReference type="FunFam" id="3.20.20.80:FF:000038">
    <property type="entry name" value="1,3-beta-glucanosyltransferase"/>
    <property type="match status" value="1"/>
</dbReference>
<evidence type="ECO:0000256" key="7">
    <source>
        <dbReference type="ARBA" id="ARBA00023157"/>
    </source>
</evidence>